<dbReference type="Proteomes" id="UP000477782">
    <property type="component" value="Unassembled WGS sequence"/>
</dbReference>
<keyword evidence="3" id="KW-0808">Transferase</keyword>
<evidence type="ECO:0000256" key="6">
    <source>
        <dbReference type="ARBA" id="ARBA00022932"/>
    </source>
</evidence>
<dbReference type="GO" id="GO:0000166">
    <property type="term" value="F:nucleotide binding"/>
    <property type="evidence" value="ECO:0007669"/>
    <property type="project" value="InterPro"/>
</dbReference>
<proteinExistence type="inferred from homology"/>
<keyword evidence="4" id="KW-0548">Nucleotidyltransferase</keyword>
<organism evidence="10 11">
    <name type="scientific">Tabrizicola oligotrophica</name>
    <dbReference type="NCBI Taxonomy" id="2710650"/>
    <lineage>
        <taxon>Bacteria</taxon>
        <taxon>Pseudomonadati</taxon>
        <taxon>Pseudomonadota</taxon>
        <taxon>Alphaproteobacteria</taxon>
        <taxon>Rhodobacterales</taxon>
        <taxon>Paracoccaceae</taxon>
        <taxon>Tabrizicola</taxon>
    </lineage>
</organism>
<evidence type="ECO:0000313" key="11">
    <source>
        <dbReference type="Proteomes" id="UP000477782"/>
    </source>
</evidence>
<dbReference type="InterPro" id="IPR043502">
    <property type="entry name" value="DNA/RNA_pol_sf"/>
</dbReference>
<protein>
    <recommendedName>
        <fullName evidence="2">DNA-directed DNA polymerase</fullName>
        <ecNumber evidence="2">2.7.7.7</ecNumber>
    </recommendedName>
</protein>
<evidence type="ECO:0000256" key="3">
    <source>
        <dbReference type="ARBA" id="ARBA00022679"/>
    </source>
</evidence>
<dbReference type="GO" id="GO:0003677">
    <property type="term" value="F:DNA binding"/>
    <property type="evidence" value="ECO:0007669"/>
    <property type="project" value="UniProtKB-KW"/>
</dbReference>
<reference evidence="10 11" key="1">
    <citation type="submission" date="2020-02" db="EMBL/GenBank/DDBJ databases">
        <authorList>
            <person name="Chen W.-M."/>
        </authorList>
    </citation>
    <scope>NUCLEOTIDE SEQUENCE [LARGE SCALE GENOMIC DNA]</scope>
    <source>
        <strain evidence="10 11">KMS-5</strain>
    </source>
</reference>
<comment type="catalytic activity">
    <reaction evidence="8">
        <text>DNA(n) + a 2'-deoxyribonucleoside 5'-triphosphate = DNA(n+1) + diphosphate</text>
        <dbReference type="Rhea" id="RHEA:22508"/>
        <dbReference type="Rhea" id="RHEA-COMP:17339"/>
        <dbReference type="Rhea" id="RHEA-COMP:17340"/>
        <dbReference type="ChEBI" id="CHEBI:33019"/>
        <dbReference type="ChEBI" id="CHEBI:61560"/>
        <dbReference type="ChEBI" id="CHEBI:173112"/>
        <dbReference type="EC" id="2.7.7.7"/>
    </reaction>
</comment>
<dbReference type="EC" id="2.7.7.7" evidence="2"/>
<dbReference type="GO" id="GO:0006260">
    <property type="term" value="P:DNA replication"/>
    <property type="evidence" value="ECO:0007669"/>
    <property type="project" value="UniProtKB-KW"/>
</dbReference>
<dbReference type="GO" id="GO:0003887">
    <property type="term" value="F:DNA-directed DNA polymerase activity"/>
    <property type="evidence" value="ECO:0007669"/>
    <property type="project" value="UniProtKB-KW"/>
</dbReference>
<name>A0A6M0QYQ8_9RHOB</name>
<evidence type="ECO:0000256" key="4">
    <source>
        <dbReference type="ARBA" id="ARBA00022695"/>
    </source>
</evidence>
<feature type="domain" description="DNA-directed DNA polymerase family B mitochondria/virus" evidence="9">
    <location>
        <begin position="274"/>
        <end position="518"/>
    </location>
</feature>
<sequence>MADTTRKPKPENLKSPLVLDAALFNPLPRRGVQPDSIFLIGFDTEYEKSDSTDEEEAKSNRVLSYQYCGLLVDDDGEQYDLKWSGIIYPKGPTVEDRLTIPEFLHHVIQDGLKQHPALRFPSRVHLVAHFTRADVPGFREFKDKTLRDRLLLQNIRSLFMNLESPFVVEFQSQTEGKPVELKVSFRDTMTLAPTGLRSLDDLGKLVGVPKLKLSDDPKQEYFYKTHMGRLLQDDRSLFERYAIRDAEVCAAYAAQMIRASDDNLGAFALPTTLSSKGLKLLKKFWEDNRADGLALVGKEEVDELIWSTKFNRHVKRKSLVNLPFLHWNEQFLTEAYHGGRNEQFWFGPAPEGVWYDYDLASAYPSAMTLIGTPDWSKFYDIPDTDTLLSERFSSSDLAFANVDFEFPDDVLYPVLPVRTTHGLIFPRKGNSTTHISEIWLAHRLGCKIKLIEGRYVESSGGGDPGIPANSIRPFADFSKFCVDKRNEFPKGTLQNLMWKEIVNSTYGKTGQGLRERRVYDLRDADTKLLPPSDITNPAYASFITAFCRGVLGEIMNTLPKGVSIFSVTTDGFLTTASPDQMQAATKGELCQFYQKARAYLSGKSDIYEVKHIIRRPLGWRTRGQATLVPSQPDDWQGAGISHSEDGRIVLAKGGIKLNGRLSKAEQNQEILTKFAGRKPDDILAYSIGSGPKFQYTEGSDFIDIDVVKRLSMEFDWKRRPSEPEDSDVSGTIMPGGRHLSFKTVPWDDVRQFNKVRENWGVFRQSSLRIPRKLGAYST</sequence>
<comment type="similarity">
    <text evidence="1">Belongs to the DNA polymerase type-B family.</text>
</comment>
<evidence type="ECO:0000256" key="1">
    <source>
        <dbReference type="ARBA" id="ARBA00005755"/>
    </source>
</evidence>
<evidence type="ECO:0000256" key="2">
    <source>
        <dbReference type="ARBA" id="ARBA00012417"/>
    </source>
</evidence>
<keyword evidence="5" id="KW-0235">DNA replication</keyword>
<keyword evidence="7" id="KW-0238">DNA-binding</keyword>
<dbReference type="Pfam" id="PF03175">
    <property type="entry name" value="DNA_pol_B_2"/>
    <property type="match status" value="1"/>
</dbReference>
<accession>A0A6M0QYQ8</accession>
<dbReference type="EMBL" id="JAAIVJ010000017">
    <property type="protein sequence ID" value="NEY92003.1"/>
    <property type="molecule type" value="Genomic_DNA"/>
</dbReference>
<dbReference type="InterPro" id="IPR004868">
    <property type="entry name" value="DNA-dir_DNA_pol_B_mt/vir"/>
</dbReference>
<dbReference type="RefSeq" id="WP_164627928.1">
    <property type="nucleotide sequence ID" value="NZ_JAAIVJ010000017.1"/>
</dbReference>
<evidence type="ECO:0000259" key="9">
    <source>
        <dbReference type="Pfam" id="PF03175"/>
    </source>
</evidence>
<evidence type="ECO:0000256" key="8">
    <source>
        <dbReference type="ARBA" id="ARBA00049244"/>
    </source>
</evidence>
<gene>
    <name evidence="10" type="ORF">G4Z14_17060</name>
</gene>
<evidence type="ECO:0000313" key="10">
    <source>
        <dbReference type="EMBL" id="NEY92003.1"/>
    </source>
</evidence>
<dbReference type="SUPFAM" id="SSF56672">
    <property type="entry name" value="DNA/RNA polymerases"/>
    <property type="match status" value="1"/>
</dbReference>
<keyword evidence="11" id="KW-1185">Reference proteome</keyword>
<comment type="caution">
    <text evidence="10">The sequence shown here is derived from an EMBL/GenBank/DDBJ whole genome shotgun (WGS) entry which is preliminary data.</text>
</comment>
<dbReference type="AlphaFoldDB" id="A0A6M0QYQ8"/>
<keyword evidence="6" id="KW-0239">DNA-directed DNA polymerase</keyword>
<evidence type="ECO:0000256" key="7">
    <source>
        <dbReference type="ARBA" id="ARBA00023125"/>
    </source>
</evidence>
<evidence type="ECO:0000256" key="5">
    <source>
        <dbReference type="ARBA" id="ARBA00022705"/>
    </source>
</evidence>